<dbReference type="CDD" id="cd01335">
    <property type="entry name" value="Radical_SAM"/>
    <property type="match status" value="1"/>
</dbReference>
<dbReference type="InterPro" id="IPR007197">
    <property type="entry name" value="rSAM"/>
</dbReference>
<dbReference type="EMBL" id="JAUQTG010000005">
    <property type="protein sequence ID" value="MDO7856883.1"/>
    <property type="molecule type" value="Genomic_DNA"/>
</dbReference>
<proteinExistence type="inferred from homology"/>
<comment type="similarity">
    <text evidence="6">Belongs to the radical SAM superfamily. Anaerobic sulfatase-maturating enzyme family.</text>
</comment>
<dbReference type="PROSITE" id="PS51918">
    <property type="entry name" value="RADICAL_SAM"/>
    <property type="match status" value="1"/>
</dbReference>
<dbReference type="SFLD" id="SFLDG01072">
    <property type="entry name" value="dehydrogenase_like"/>
    <property type="match status" value="1"/>
</dbReference>
<evidence type="ECO:0000313" key="10">
    <source>
        <dbReference type="Proteomes" id="UP001156701"/>
    </source>
</evidence>
<accession>A0AA42FR07</accession>
<dbReference type="SFLD" id="SFLDS00029">
    <property type="entry name" value="Radical_SAM"/>
    <property type="match status" value="1"/>
</dbReference>
<dbReference type="InterPro" id="IPR023885">
    <property type="entry name" value="4Fe4S-binding_SPASM_dom"/>
</dbReference>
<dbReference type="SFLD" id="SFLDG01384">
    <property type="entry name" value="thioether_bond_formation_requi"/>
    <property type="match status" value="1"/>
</dbReference>
<evidence type="ECO:0000256" key="4">
    <source>
        <dbReference type="ARBA" id="ARBA00023004"/>
    </source>
</evidence>
<dbReference type="SUPFAM" id="SSF102114">
    <property type="entry name" value="Radical SAM enzymes"/>
    <property type="match status" value="1"/>
</dbReference>
<dbReference type="EMBL" id="JARRYG010000016">
    <property type="protein sequence ID" value="MDG4697508.1"/>
    <property type="molecule type" value="Genomic_DNA"/>
</dbReference>
<dbReference type="InterPro" id="IPR013785">
    <property type="entry name" value="Aldolase_TIM"/>
</dbReference>
<sequence>MKIAFYDSLSSFSPPTRAVVPFHILLKPVGAGCNLKCDYCYYPEDQLPRPKPMIKEMLEPFIRNYIASQPTYSKEINFVWQGGEPLLAGLDFYKKAIDLQQKYAPKHVKISNSLQTNGTLLTPAWCRFLKQHNFIIGVSLDGPKEIHDRYRLDKKGQQGSYNAVLKGIRLLQEFDIEFNILTVVHDAVANQAQTIYEHFIQLGVKFIQFQPLMTEGSALEHQFTLTAPNWGKFLTDIYLHWKSQRHVGNVHVMNIEHVYSQYFTHVSQTCVHSERCGTNLVMEAQGQIFACDHQINSSHHIGNILEQTPLSELVLNSIELPFGQNKSTRRECQSCTVKAVCQGGCPAHINSMGKNKLCEGYFQFFNTVMAPLRKYESSMRGVQQWRQEIGF</sequence>
<dbReference type="Proteomes" id="UP001176478">
    <property type="component" value="Unassembled WGS sequence"/>
</dbReference>
<evidence type="ECO:0000313" key="9">
    <source>
        <dbReference type="EMBL" id="MDO7856883.1"/>
    </source>
</evidence>
<keyword evidence="11" id="KW-1185">Reference proteome</keyword>
<dbReference type="GO" id="GO:0051536">
    <property type="term" value="F:iron-sulfur cluster binding"/>
    <property type="evidence" value="ECO:0007669"/>
    <property type="project" value="UniProtKB-KW"/>
</dbReference>
<gene>
    <name evidence="8" type="ORF">P7V44_14800</name>
    <name evidence="9" type="ORF">Q5E86_11080</name>
</gene>
<feature type="domain" description="Radical SAM core" evidence="7">
    <location>
        <begin position="12"/>
        <end position="243"/>
    </location>
</feature>
<evidence type="ECO:0000256" key="1">
    <source>
        <dbReference type="ARBA" id="ARBA00001966"/>
    </source>
</evidence>
<dbReference type="PANTHER" id="PTHR43273:SF3">
    <property type="entry name" value="ANAEROBIC SULFATASE-MATURATING ENZYME HOMOLOG ASLB-RELATED"/>
    <property type="match status" value="1"/>
</dbReference>
<evidence type="ECO:0000313" key="8">
    <source>
        <dbReference type="EMBL" id="MDG4697508.1"/>
    </source>
</evidence>
<dbReference type="AlphaFoldDB" id="A0AA42FR07"/>
<dbReference type="SFLD" id="SFLDG01067">
    <property type="entry name" value="SPASM/twitch_domain_containing"/>
    <property type="match status" value="1"/>
</dbReference>
<protein>
    <submittedName>
        <fullName evidence="8">Anaerobic sulfatase maturase</fullName>
    </submittedName>
</protein>
<dbReference type="Pfam" id="PF04055">
    <property type="entry name" value="Radical_SAM"/>
    <property type="match status" value="1"/>
</dbReference>
<reference evidence="9" key="2">
    <citation type="submission" date="2023-07" db="EMBL/GenBank/DDBJ databases">
        <authorList>
            <person name="Yang W."/>
            <person name="Chen J."/>
            <person name="Ji P."/>
            <person name="Hu F."/>
        </authorList>
    </citation>
    <scope>NUCLEOTIDE SEQUENCE</scope>
    <source>
        <strain evidence="9">CRE-138-0111</strain>
    </source>
</reference>
<keyword evidence="3" id="KW-0479">Metal-binding</keyword>
<dbReference type="Gene3D" id="3.20.20.70">
    <property type="entry name" value="Aldolase class I"/>
    <property type="match status" value="1"/>
</dbReference>
<dbReference type="RefSeq" id="WP_210814076.1">
    <property type="nucleotide sequence ID" value="NZ_JARRYG010000016.1"/>
</dbReference>
<keyword evidence="4" id="KW-0408">Iron</keyword>
<keyword evidence="2" id="KW-0949">S-adenosyl-L-methionine</keyword>
<dbReference type="NCBIfam" id="TIGR04085">
    <property type="entry name" value="rSAM_more_4Fe4S"/>
    <property type="match status" value="1"/>
</dbReference>
<dbReference type="NCBIfam" id="TIGR03942">
    <property type="entry name" value="sulfatase_rSAM"/>
    <property type="match status" value="1"/>
</dbReference>
<comment type="caution">
    <text evidence="8">The sequence shown here is derived from an EMBL/GenBank/DDBJ whole genome shotgun (WGS) entry which is preliminary data.</text>
</comment>
<keyword evidence="5" id="KW-0411">Iron-sulfur</keyword>
<dbReference type="PANTHER" id="PTHR43273">
    <property type="entry name" value="ANAEROBIC SULFATASE-MATURATING ENZYME HOMOLOG ASLB-RELATED"/>
    <property type="match status" value="1"/>
</dbReference>
<dbReference type="InterPro" id="IPR023867">
    <property type="entry name" value="Sulphatase_maturase_rSAM"/>
</dbReference>
<dbReference type="SFLD" id="SFLDF00285">
    <property type="entry name" value="anaerobic_Ser-type_sulfatase-m"/>
    <property type="match status" value="1"/>
</dbReference>
<organism evidence="8 10">
    <name type="scientific">Providencia huashanensis</name>
    <dbReference type="NCBI Taxonomy" id="3037798"/>
    <lineage>
        <taxon>Bacteria</taxon>
        <taxon>Pseudomonadati</taxon>
        <taxon>Pseudomonadota</taxon>
        <taxon>Gammaproteobacteria</taxon>
        <taxon>Enterobacterales</taxon>
        <taxon>Morganellaceae</taxon>
        <taxon>Providencia</taxon>
    </lineage>
</organism>
<name>A0AA42FR07_9GAMM</name>
<dbReference type="SFLD" id="SFLDG01386">
    <property type="entry name" value="main_SPASM_domain-containing"/>
    <property type="match status" value="1"/>
</dbReference>
<evidence type="ECO:0000256" key="3">
    <source>
        <dbReference type="ARBA" id="ARBA00022723"/>
    </source>
</evidence>
<dbReference type="InterPro" id="IPR058240">
    <property type="entry name" value="rSAM_sf"/>
</dbReference>
<dbReference type="GO" id="GO:0046872">
    <property type="term" value="F:metal ion binding"/>
    <property type="evidence" value="ECO:0007669"/>
    <property type="project" value="UniProtKB-KW"/>
</dbReference>
<dbReference type="GO" id="GO:0016491">
    <property type="term" value="F:oxidoreductase activity"/>
    <property type="evidence" value="ECO:0007669"/>
    <property type="project" value="InterPro"/>
</dbReference>
<evidence type="ECO:0000313" key="11">
    <source>
        <dbReference type="Proteomes" id="UP001176478"/>
    </source>
</evidence>
<dbReference type="Proteomes" id="UP001156701">
    <property type="component" value="Unassembled WGS sequence"/>
</dbReference>
<dbReference type="InterPro" id="IPR034491">
    <property type="entry name" value="Anaerob_Ser_sulfatase-maturase"/>
</dbReference>
<evidence type="ECO:0000259" key="7">
    <source>
        <dbReference type="PROSITE" id="PS51918"/>
    </source>
</evidence>
<evidence type="ECO:0000256" key="5">
    <source>
        <dbReference type="ARBA" id="ARBA00023014"/>
    </source>
</evidence>
<evidence type="ECO:0000256" key="2">
    <source>
        <dbReference type="ARBA" id="ARBA00022691"/>
    </source>
</evidence>
<reference evidence="9" key="3">
    <citation type="journal article" date="2024" name="Int. J. Antimicrob. Agents">
        <title>Identification of a novel Providencia species showing multi-drug-resistant in three patients with hospital-acquired infection.</title>
        <authorList>
            <person name="Yang W."/>
            <person name="Chen J."/>
            <person name="Yang F."/>
            <person name="Ji P."/>
            <person name="Shen S."/>
            <person name="Yin D."/>
            <person name="Hu F."/>
        </authorList>
    </citation>
    <scope>NUCLEOTIDE SEQUENCE</scope>
    <source>
        <strain evidence="9">CRE-138-0111</strain>
    </source>
</reference>
<comment type="cofactor">
    <cofactor evidence="1">
        <name>[4Fe-4S] cluster</name>
        <dbReference type="ChEBI" id="CHEBI:49883"/>
    </cofactor>
</comment>
<reference evidence="8" key="1">
    <citation type="submission" date="2023-03" db="EMBL/GenBank/DDBJ databases">
        <title>a new species belonging to Providencia genus.</title>
        <authorList>
            <person name="Yang W."/>
            <person name="Hu F."/>
            <person name="Shen S."/>
            <person name="Ding L."/>
            <person name="Yin D."/>
        </authorList>
    </citation>
    <scope>NUCLEOTIDE SEQUENCE</scope>
    <source>
        <strain evidence="8">CRE-3FA-0001</strain>
    </source>
</reference>
<evidence type="ECO:0000256" key="6">
    <source>
        <dbReference type="ARBA" id="ARBA00023601"/>
    </source>
</evidence>